<dbReference type="SMART" id="SM00947">
    <property type="entry name" value="Pro_CA"/>
    <property type="match status" value="1"/>
</dbReference>
<evidence type="ECO:0000313" key="9">
    <source>
        <dbReference type="Proteomes" id="UP000275069"/>
    </source>
</evidence>
<dbReference type="Proteomes" id="UP000275069">
    <property type="component" value="Chromosome"/>
</dbReference>
<dbReference type="PANTHER" id="PTHR43175:SF3">
    <property type="entry name" value="CARBON DISULFIDE HYDROLASE"/>
    <property type="match status" value="1"/>
</dbReference>
<dbReference type="InterPro" id="IPR036874">
    <property type="entry name" value="Carbonic_anhydrase_sf"/>
</dbReference>
<evidence type="ECO:0000256" key="1">
    <source>
        <dbReference type="ARBA" id="ARBA00006217"/>
    </source>
</evidence>
<comment type="function">
    <text evidence="5">Catalyzes the reversible hydration of carbon dioxide to form bicarbonate.</text>
</comment>
<evidence type="ECO:0000256" key="4">
    <source>
        <dbReference type="ARBA" id="ARBA00022833"/>
    </source>
</evidence>
<comment type="similarity">
    <text evidence="1">Belongs to the beta-class carbonic anhydrase family.</text>
</comment>
<dbReference type="EC" id="4.2.1.1" evidence="2"/>
<evidence type="ECO:0000256" key="2">
    <source>
        <dbReference type="ARBA" id="ARBA00012925"/>
    </source>
</evidence>
<dbReference type="GO" id="GO:0008270">
    <property type="term" value="F:zinc ion binding"/>
    <property type="evidence" value="ECO:0007669"/>
    <property type="project" value="InterPro"/>
</dbReference>
<protein>
    <recommendedName>
        <fullName evidence="2">carbonic anhydrase</fullName>
        <ecNumber evidence="2">4.2.1.1</ecNumber>
    </recommendedName>
</protein>
<comment type="cofactor">
    <cofactor evidence="7">
        <name>Zn(2+)</name>
        <dbReference type="ChEBI" id="CHEBI:29105"/>
    </cofactor>
    <text evidence="7">Binds 1 zinc ion per subunit.</text>
</comment>
<keyword evidence="9" id="KW-1185">Reference proteome</keyword>
<dbReference type="InterPro" id="IPR001765">
    <property type="entry name" value="Carbonic_anhydrase"/>
</dbReference>
<dbReference type="OrthoDB" id="8968066at2"/>
<evidence type="ECO:0000313" key="8">
    <source>
        <dbReference type="EMBL" id="AYG04044.1"/>
    </source>
</evidence>
<evidence type="ECO:0000256" key="5">
    <source>
        <dbReference type="ARBA" id="ARBA00024993"/>
    </source>
</evidence>
<evidence type="ECO:0000256" key="6">
    <source>
        <dbReference type="ARBA" id="ARBA00048348"/>
    </source>
</evidence>
<feature type="binding site" evidence="7">
    <location>
        <position position="36"/>
    </location>
    <ligand>
        <name>Zn(2+)</name>
        <dbReference type="ChEBI" id="CHEBI:29105"/>
    </ligand>
</feature>
<comment type="catalytic activity">
    <reaction evidence="6">
        <text>hydrogencarbonate + H(+) = CO2 + H2O</text>
        <dbReference type="Rhea" id="RHEA:10748"/>
        <dbReference type="ChEBI" id="CHEBI:15377"/>
        <dbReference type="ChEBI" id="CHEBI:15378"/>
        <dbReference type="ChEBI" id="CHEBI:16526"/>
        <dbReference type="ChEBI" id="CHEBI:17544"/>
        <dbReference type="EC" id="4.2.1.1"/>
    </reaction>
</comment>
<evidence type="ECO:0000256" key="3">
    <source>
        <dbReference type="ARBA" id="ARBA00022723"/>
    </source>
</evidence>
<keyword evidence="3 7" id="KW-0479">Metal-binding</keyword>
<dbReference type="EMBL" id="CP032624">
    <property type="protein sequence ID" value="AYG04044.1"/>
    <property type="molecule type" value="Genomic_DNA"/>
</dbReference>
<reference evidence="8 9" key="1">
    <citation type="submission" date="2018-09" db="EMBL/GenBank/DDBJ databases">
        <title>Genome sequencing of strain 2DFW10M-5.</title>
        <authorList>
            <person name="Heo J."/>
            <person name="Kim S.-J."/>
            <person name="Kwon S.-W."/>
        </authorList>
    </citation>
    <scope>NUCLEOTIDE SEQUENCE [LARGE SCALE GENOMIC DNA]</scope>
    <source>
        <strain evidence="8 9">2DFW10M-5</strain>
    </source>
</reference>
<feature type="binding site" evidence="7">
    <location>
        <position position="101"/>
    </location>
    <ligand>
        <name>Zn(2+)</name>
        <dbReference type="ChEBI" id="CHEBI:29105"/>
    </ligand>
</feature>
<dbReference type="Gene3D" id="3.40.1050.10">
    <property type="entry name" value="Carbonic anhydrase"/>
    <property type="match status" value="1"/>
</dbReference>
<accession>A0A387BPR5</accession>
<dbReference type="RefSeq" id="WP_120789574.1">
    <property type="nucleotide sequence ID" value="NZ_CP032624.1"/>
</dbReference>
<dbReference type="SUPFAM" id="SSF53056">
    <property type="entry name" value="beta-carbonic anhydrase, cab"/>
    <property type="match status" value="1"/>
</dbReference>
<dbReference type="AlphaFoldDB" id="A0A387BPR5"/>
<proteinExistence type="inferred from homology"/>
<feature type="binding site" evidence="7">
    <location>
        <position position="38"/>
    </location>
    <ligand>
        <name>Zn(2+)</name>
        <dbReference type="ChEBI" id="CHEBI:29105"/>
    </ligand>
</feature>
<dbReference type="GO" id="GO:0004089">
    <property type="term" value="F:carbonate dehydratase activity"/>
    <property type="evidence" value="ECO:0007669"/>
    <property type="project" value="UniProtKB-EC"/>
</dbReference>
<organism evidence="8 9">
    <name type="scientific">Gryllotalpicola protaetiae</name>
    <dbReference type="NCBI Taxonomy" id="2419771"/>
    <lineage>
        <taxon>Bacteria</taxon>
        <taxon>Bacillati</taxon>
        <taxon>Actinomycetota</taxon>
        <taxon>Actinomycetes</taxon>
        <taxon>Micrococcales</taxon>
        <taxon>Microbacteriaceae</taxon>
        <taxon>Gryllotalpicola</taxon>
    </lineage>
</organism>
<evidence type="ECO:0000256" key="7">
    <source>
        <dbReference type="PIRSR" id="PIRSR601765-1"/>
    </source>
</evidence>
<sequence>MTFSQPFLDRNRLFSATRAHHGKKIYPAGELCVITCLDPRTDPAEFLQAELGEIAVIRNAGGRVTREVLNDLTLITFLAEKKLRPESEALFEVAIVHHNDCGTKALADEQFRHAFAEHTHLSEAALVAEAVVDPALTVATDVDLALHHNALSRKISVSGHVYDVETGLLTTVIPTSPMPAIAAPEMAPEEGAR</sequence>
<dbReference type="PANTHER" id="PTHR43175">
    <property type="entry name" value="CARBONIC ANHYDRASE"/>
    <property type="match status" value="1"/>
</dbReference>
<gene>
    <name evidence="8" type="ORF">D7I44_11235</name>
</gene>
<dbReference type="KEGG" id="gry:D7I44_11235"/>
<name>A0A387BPR5_9MICO</name>
<feature type="binding site" evidence="7">
    <location>
        <position position="98"/>
    </location>
    <ligand>
        <name>Zn(2+)</name>
        <dbReference type="ChEBI" id="CHEBI:29105"/>
    </ligand>
</feature>
<dbReference type="Pfam" id="PF00484">
    <property type="entry name" value="Pro_CA"/>
    <property type="match status" value="1"/>
</dbReference>
<keyword evidence="4 7" id="KW-0862">Zinc</keyword>